<evidence type="ECO:0000313" key="3">
    <source>
        <dbReference type="Proteomes" id="UP001205609"/>
    </source>
</evidence>
<dbReference type="Pfam" id="PF07498">
    <property type="entry name" value="Rho_N"/>
    <property type="match status" value="1"/>
</dbReference>
<dbReference type="SMART" id="SM00959">
    <property type="entry name" value="Rho_N"/>
    <property type="match status" value="1"/>
</dbReference>
<dbReference type="SUPFAM" id="SSF68912">
    <property type="entry name" value="Rho N-terminal domain-like"/>
    <property type="match status" value="1"/>
</dbReference>
<name>A0ABT2F5W9_9STAP</name>
<accession>A0ABT2F5W9</accession>
<proteinExistence type="predicted"/>
<dbReference type="Proteomes" id="UP001205609">
    <property type="component" value="Unassembled WGS sequence"/>
</dbReference>
<feature type="domain" description="Rho termination factor-like N-terminal" evidence="1">
    <location>
        <begin position="56"/>
        <end position="92"/>
    </location>
</feature>
<reference evidence="2 3" key="1">
    <citation type="journal article" date="2023" name="Int. J. Syst. Evol. Microbiol.">
        <title>Streptococcus sciuri sp. nov., Staphylococcus marylandisciuri sp. nov. and Staphylococcus americanisciuri sp. nov., isolated from faeces of eastern grey squirrel (Sciurus carolinensis).</title>
        <authorList>
            <person name="Volokhov D.V."/>
            <person name="Zagorodnyaya T.A."/>
            <person name="Furtak V.A."/>
            <person name="Nattanmai G."/>
            <person name="Randall L."/>
            <person name="Jose S."/>
            <person name="Gao Y."/>
            <person name="Eisenberg T."/>
            <person name="Delmonte P."/>
            <person name="Blom J."/>
            <person name="Mitchell K.K."/>
        </authorList>
    </citation>
    <scope>NUCLEOTIDE SEQUENCE [LARGE SCALE GENOMIC DNA]</scope>
    <source>
        <strain evidence="2 3">GRT3</strain>
    </source>
</reference>
<dbReference type="RefSeq" id="WP_259200867.1">
    <property type="nucleotide sequence ID" value="NZ_JANUXY010000012.1"/>
</dbReference>
<evidence type="ECO:0000313" key="2">
    <source>
        <dbReference type="EMBL" id="MCS4487197.1"/>
    </source>
</evidence>
<organism evidence="2 3">
    <name type="scientific">Staphylococcus americanisciuri</name>
    <dbReference type="NCBI Taxonomy" id="2973940"/>
    <lineage>
        <taxon>Bacteria</taxon>
        <taxon>Bacillati</taxon>
        <taxon>Bacillota</taxon>
        <taxon>Bacilli</taxon>
        <taxon>Bacillales</taxon>
        <taxon>Staphylococcaceae</taxon>
        <taxon>Staphylococcus</taxon>
    </lineage>
</organism>
<evidence type="ECO:0000259" key="1">
    <source>
        <dbReference type="SMART" id="SM00959"/>
    </source>
</evidence>
<dbReference type="Gene3D" id="1.10.720.10">
    <property type="match status" value="1"/>
</dbReference>
<keyword evidence="3" id="KW-1185">Reference proteome</keyword>
<comment type="caution">
    <text evidence="2">The sequence shown here is derived from an EMBL/GenBank/DDBJ whole genome shotgun (WGS) entry which is preliminary data.</text>
</comment>
<dbReference type="InterPro" id="IPR036269">
    <property type="entry name" value="Rho_N_sf"/>
</dbReference>
<protein>
    <submittedName>
        <fullName evidence="2">Rho termination factor N-terminal domain-containing protein</fullName>
    </submittedName>
</protein>
<dbReference type="InterPro" id="IPR011112">
    <property type="entry name" value="Rho-like_N"/>
</dbReference>
<sequence length="93" mass="10582">MLFRVVARFKDAYDDKYLYEKDGLYPRKGYKPSDSRIAELSTTNNRRGVVGIEPIDLNGLKVAELKEVAEHLEVENYDSMKKAELLEAIEGAS</sequence>
<dbReference type="EMBL" id="JANUXY010000012">
    <property type="protein sequence ID" value="MCS4487197.1"/>
    <property type="molecule type" value="Genomic_DNA"/>
</dbReference>
<gene>
    <name evidence="2" type="ORF">NXS11_10005</name>
</gene>